<gene>
    <name evidence="2" type="ORF">KGA66_05965</name>
</gene>
<proteinExistence type="predicted"/>
<name>A0A8J7WNB8_9ACTN</name>
<organism evidence="2 3">
    <name type="scientific">Actinocrinis puniceicyclus</name>
    <dbReference type="NCBI Taxonomy" id="977794"/>
    <lineage>
        <taxon>Bacteria</taxon>
        <taxon>Bacillati</taxon>
        <taxon>Actinomycetota</taxon>
        <taxon>Actinomycetes</taxon>
        <taxon>Catenulisporales</taxon>
        <taxon>Actinospicaceae</taxon>
        <taxon>Actinocrinis</taxon>
    </lineage>
</organism>
<evidence type="ECO:0000256" key="1">
    <source>
        <dbReference type="SAM" id="MobiDB-lite"/>
    </source>
</evidence>
<comment type="caution">
    <text evidence="2">The sequence shown here is derived from an EMBL/GenBank/DDBJ whole genome shotgun (WGS) entry which is preliminary data.</text>
</comment>
<dbReference type="EMBL" id="JAGSXH010000013">
    <property type="protein sequence ID" value="MBS2962584.1"/>
    <property type="molecule type" value="Genomic_DNA"/>
</dbReference>
<dbReference type="RefSeq" id="WP_211465406.1">
    <property type="nucleotide sequence ID" value="NZ_JAGSXH010000013.1"/>
</dbReference>
<feature type="compositionally biased region" description="Basic and acidic residues" evidence="1">
    <location>
        <begin position="67"/>
        <end position="76"/>
    </location>
</feature>
<feature type="region of interest" description="Disordered" evidence="1">
    <location>
        <begin position="54"/>
        <end position="87"/>
    </location>
</feature>
<evidence type="ECO:0000313" key="3">
    <source>
        <dbReference type="Proteomes" id="UP000677913"/>
    </source>
</evidence>
<sequence length="87" mass="9455">MTERELWSAARAADHLGLAGTHSARRTLSRWGVQAVAYERGESGRLEARYDAQEVRDKAATRPGRGKRTDLMRKAAAEGTDGVASDA</sequence>
<keyword evidence="3" id="KW-1185">Reference proteome</keyword>
<reference evidence="2" key="1">
    <citation type="submission" date="2021-04" db="EMBL/GenBank/DDBJ databases">
        <title>Genome based classification of Actinospica acidithermotolerans sp. nov., an actinobacterium isolated from an Indonesian hot spring.</title>
        <authorList>
            <person name="Kusuma A.B."/>
            <person name="Putra K.E."/>
            <person name="Nafisah S."/>
            <person name="Loh J."/>
            <person name="Nouioui I."/>
            <person name="Goodfellow M."/>
        </authorList>
    </citation>
    <scope>NUCLEOTIDE SEQUENCE</scope>
    <source>
        <strain evidence="2">DSM 45618</strain>
    </source>
</reference>
<accession>A0A8J7WNB8</accession>
<dbReference type="Proteomes" id="UP000677913">
    <property type="component" value="Unassembled WGS sequence"/>
</dbReference>
<dbReference type="AlphaFoldDB" id="A0A8J7WNB8"/>
<evidence type="ECO:0000313" key="2">
    <source>
        <dbReference type="EMBL" id="MBS2962584.1"/>
    </source>
</evidence>
<protein>
    <submittedName>
        <fullName evidence="2">Uncharacterized protein</fullName>
    </submittedName>
</protein>